<dbReference type="GO" id="GO:0016540">
    <property type="term" value="P:protein autoprocessing"/>
    <property type="evidence" value="ECO:0007669"/>
    <property type="project" value="UniProtKB-UniRule"/>
</dbReference>
<evidence type="ECO:0000256" key="12">
    <source>
        <dbReference type="ARBA" id="ARBA00023264"/>
    </source>
</evidence>
<feature type="modified residue" description="Pyruvic acid (Ser); by autocatalysis" evidence="16">
    <location>
        <position position="530"/>
    </location>
</feature>
<comment type="caution">
    <text evidence="17">The sequence shown here is derived from an EMBL/GenBank/DDBJ whole genome shotgun (WGS) entry which is preliminary data.</text>
</comment>
<evidence type="ECO:0000256" key="9">
    <source>
        <dbReference type="ARBA" id="ARBA00023136"/>
    </source>
</evidence>
<comment type="subcellular location">
    <subcellularLocation>
        <location evidence="1">Lipid droplet</location>
    </subcellularLocation>
</comment>
<comment type="pathway">
    <text evidence="2">Lipid metabolism.</text>
</comment>
<proteinExistence type="inferred from homology"/>
<feature type="topological domain" description="Mitochondrial intermembrane" evidence="16">
    <location>
        <begin position="225"/>
        <end position="563"/>
    </location>
</feature>
<feature type="active site" description="Charge relay system; for autoendoproteolytic cleavage activity" evidence="16">
    <location>
        <position position="419"/>
    </location>
</feature>
<keyword evidence="7 16" id="KW-1133">Transmembrane helix</keyword>
<evidence type="ECO:0000256" key="5">
    <source>
        <dbReference type="ARBA" id="ARBA00022692"/>
    </source>
</evidence>
<feature type="active site" description="Charge relay system; for autoendoproteolytic cleavage activity" evidence="16">
    <location>
        <position position="530"/>
    </location>
</feature>
<evidence type="ECO:0000256" key="10">
    <source>
        <dbReference type="ARBA" id="ARBA00023209"/>
    </source>
</evidence>
<keyword evidence="3 16" id="KW-0444">Lipid biosynthesis</keyword>
<dbReference type="GO" id="GO:0006646">
    <property type="term" value="P:phosphatidylethanolamine biosynthetic process"/>
    <property type="evidence" value="ECO:0007669"/>
    <property type="project" value="UniProtKB-UniRule"/>
</dbReference>
<name>A0A556TYE1_BAGYA</name>
<keyword evidence="16" id="KW-0865">Zymogen</keyword>
<feature type="chain" id="PRO_5023421716" description="Phosphatidylserine decarboxylase alpha chain" evidence="16">
    <location>
        <begin position="530"/>
        <end position="563"/>
    </location>
</feature>
<evidence type="ECO:0000256" key="14">
    <source>
        <dbReference type="ARBA" id="ARBA00024326"/>
    </source>
</evidence>
<feature type="active site" description="Schiff-base intermediate with substrate; via pyruvic acid; for decarboxylase activity" evidence="16">
    <location>
        <position position="530"/>
    </location>
</feature>
<evidence type="ECO:0000256" key="16">
    <source>
        <dbReference type="HAMAP-Rule" id="MF_03208"/>
    </source>
</evidence>
<evidence type="ECO:0000256" key="3">
    <source>
        <dbReference type="ARBA" id="ARBA00022516"/>
    </source>
</evidence>
<evidence type="ECO:0000256" key="8">
    <source>
        <dbReference type="ARBA" id="ARBA00023098"/>
    </source>
</evidence>
<keyword evidence="9 16" id="KW-0472">Membrane</keyword>
<evidence type="ECO:0000256" key="4">
    <source>
        <dbReference type="ARBA" id="ARBA00022677"/>
    </source>
</evidence>
<evidence type="ECO:0000313" key="18">
    <source>
        <dbReference type="Proteomes" id="UP000319801"/>
    </source>
</evidence>
<gene>
    <name evidence="16" type="primary">PISD</name>
    <name evidence="17" type="ORF">Baya_5736</name>
</gene>
<keyword evidence="8 16" id="KW-0443">Lipid metabolism</keyword>
<dbReference type="AlphaFoldDB" id="A0A556TYE1"/>
<organism evidence="17 18">
    <name type="scientific">Bagarius yarrelli</name>
    <name type="common">Goonch</name>
    <name type="synonym">Bagrus yarrelli</name>
    <dbReference type="NCBI Taxonomy" id="175774"/>
    <lineage>
        <taxon>Eukaryota</taxon>
        <taxon>Metazoa</taxon>
        <taxon>Chordata</taxon>
        <taxon>Craniata</taxon>
        <taxon>Vertebrata</taxon>
        <taxon>Euteleostomi</taxon>
        <taxon>Actinopterygii</taxon>
        <taxon>Neopterygii</taxon>
        <taxon>Teleostei</taxon>
        <taxon>Ostariophysi</taxon>
        <taxon>Siluriformes</taxon>
        <taxon>Sisoridae</taxon>
        <taxon>Sisorinae</taxon>
        <taxon>Bagarius</taxon>
    </lineage>
</organism>
<reference evidence="17 18" key="1">
    <citation type="journal article" date="2019" name="Genome Biol. Evol.">
        <title>Whole-Genome Sequencing of the Giant Devil Catfish, Bagarius yarrelli.</title>
        <authorList>
            <person name="Jiang W."/>
            <person name="Lv Y."/>
            <person name="Cheng L."/>
            <person name="Yang K."/>
            <person name="Chao B."/>
            <person name="Wang X."/>
            <person name="Li Y."/>
            <person name="Pan X."/>
            <person name="You X."/>
            <person name="Zhang Y."/>
            <person name="Yang J."/>
            <person name="Li J."/>
            <person name="Zhang X."/>
            <person name="Liu S."/>
            <person name="Sun C."/>
            <person name="Yang J."/>
            <person name="Shi Q."/>
        </authorList>
    </citation>
    <scope>NUCLEOTIDE SEQUENCE [LARGE SCALE GENOMIC DNA]</scope>
    <source>
        <strain evidence="17">JWS20170419001</strain>
        <tissue evidence="17">Muscle</tissue>
    </source>
</reference>
<evidence type="ECO:0000256" key="7">
    <source>
        <dbReference type="ARBA" id="ARBA00022989"/>
    </source>
</evidence>
<comment type="subunit">
    <text evidence="16">Heterodimer of a large membrane-associated beta subunit and a small pyruvoyl-containing alpha subunit.</text>
</comment>
<comment type="subcellular location">
    <molecule>Phosphatidylserine decarboxylase alpha chain</molecule>
    <subcellularLocation>
        <location evidence="16">Mitochondrion inner membrane</location>
        <topology evidence="16">Peripheral membrane protein</topology>
        <orientation evidence="16">Intermembrane side</orientation>
    </subcellularLocation>
    <text evidence="16">Anchored to the mitochondrial inner membrane through its interaction with the integral membrane beta chain.</text>
</comment>
<keyword evidence="16" id="KW-0496">Mitochondrion</keyword>
<feature type="site" description="Cleavage (non-hydrolytic); by autocatalysis" evidence="16">
    <location>
        <begin position="529"/>
        <end position="530"/>
    </location>
</feature>
<feature type="topological domain" description="Mitochondrial matrix" evidence="16">
    <location>
        <begin position="1"/>
        <end position="205"/>
    </location>
</feature>
<comment type="pathway">
    <text evidence="14">Phospholipid metabolism; phosphatidylethanolamine biosynthesis.</text>
</comment>
<evidence type="ECO:0000256" key="6">
    <source>
        <dbReference type="ARBA" id="ARBA00022793"/>
    </source>
</evidence>
<dbReference type="PANTHER" id="PTHR10067">
    <property type="entry name" value="PHOSPHATIDYLSERINE DECARBOXYLASE"/>
    <property type="match status" value="1"/>
</dbReference>
<evidence type="ECO:0000256" key="13">
    <source>
        <dbReference type="ARBA" id="ARBA00023317"/>
    </source>
</evidence>
<comment type="similarity">
    <text evidence="16">Belongs to the phosphatidylserine decarboxylase family. PSD-B subfamily. Eukaryotic type I sub-subfamily.</text>
</comment>
<evidence type="ECO:0000313" key="17">
    <source>
        <dbReference type="EMBL" id="TSL28221.1"/>
    </source>
</evidence>
<keyword evidence="18" id="KW-1185">Reference proteome</keyword>
<dbReference type="OrthoDB" id="4330at2759"/>
<sequence>MAASLCKVCFSSVSNTAKKTGSVLLRVRWSQNGHLRGYTKGPPGLQARVRTLSILIASGSGYFGYNQYERYKERELEKLGIEIPPRLANELQILPLSKQEEKDRLPETSLISSCPRIATEPEAAAAAAAERSREMVRCCRALNRPSSCYNLHRVRVDARRLRSLGSSSLAGAAVGSAGGNRNADAKGPDAPGVVQISHQSRFRLQFPQLALRRRLGQLNCMSRPTARLRSWPLSFLHYILPFAVLKPLAKVGWRPTSRVNIYKTIPTRLLSRAWGRLNQVDLPVWLRKPIYSLYIWTFGVNMKEAAVEDLQHYKNLGEFFRRKLKPQARPVCDSHCVISPADGKILHFGRVKNCEVEQVKGVTYSLETFLGPCTWTESLAIDRNEDDHANFQNLLVTKEGNELYHCVVYLAPGDYHCFHSPTDWRVTHRRHFPGSLMSVNPGIARWIKELFCHNERVVLSGDWRHGFFSLTAVGATNVGSIRIYFDKELRTNNPRYNKGSYNDFSYVSNNNQEGVSLRKGEHLGEFNLGSTIVLLFEAPQDFTFNLTAGQKIRFGEPLGTMQT</sequence>
<dbReference type="GO" id="GO:0005743">
    <property type="term" value="C:mitochondrial inner membrane"/>
    <property type="evidence" value="ECO:0007669"/>
    <property type="project" value="UniProtKB-SubCell"/>
</dbReference>
<dbReference type="Proteomes" id="UP000319801">
    <property type="component" value="Unassembled WGS sequence"/>
</dbReference>
<dbReference type="NCBIfam" id="TIGR00163">
    <property type="entry name" value="PS_decarb"/>
    <property type="match status" value="1"/>
</dbReference>
<dbReference type="HAMAP" id="MF_03208">
    <property type="entry name" value="PS_decarb_PSD_B_type1_euk"/>
    <property type="match status" value="1"/>
</dbReference>
<feature type="chain" id="PRO_5023421714" description="Phosphatidylserine decarboxylase beta chain" evidence="16">
    <location>
        <begin position="1"/>
        <end position="529"/>
    </location>
</feature>
<feature type="active site" description="Charge relay system; for autoendoproteolytic cleavage activity" evidence="16">
    <location>
        <position position="342"/>
    </location>
</feature>
<dbReference type="GO" id="GO:0005811">
    <property type="term" value="C:lipid droplet"/>
    <property type="evidence" value="ECO:0007669"/>
    <property type="project" value="UniProtKB-SubCell"/>
</dbReference>
<accession>A0A556TYE1</accession>
<comment type="subcellular location">
    <molecule>Phosphatidylserine decarboxylase beta chain</molecule>
    <subcellularLocation>
        <location evidence="16">Mitochondrion inner membrane</location>
        <topology evidence="16">Single-pass membrane protein</topology>
        <orientation evidence="16">Intermembrane side</orientation>
    </subcellularLocation>
</comment>
<evidence type="ECO:0000256" key="2">
    <source>
        <dbReference type="ARBA" id="ARBA00005189"/>
    </source>
</evidence>
<keyword evidence="10 16" id="KW-0594">Phospholipid biosynthesis</keyword>
<keyword evidence="13 16" id="KW-0670">Pyruvate</keyword>
<evidence type="ECO:0000256" key="11">
    <source>
        <dbReference type="ARBA" id="ARBA00023239"/>
    </source>
</evidence>
<keyword evidence="11 16" id="KW-0456">Lyase</keyword>
<dbReference type="EMBL" id="VCAZ01000029">
    <property type="protein sequence ID" value="TSL28221.1"/>
    <property type="molecule type" value="Genomic_DNA"/>
</dbReference>
<dbReference type="GO" id="GO:0004609">
    <property type="term" value="F:phosphatidylserine decarboxylase activity"/>
    <property type="evidence" value="ECO:0007669"/>
    <property type="project" value="UniProtKB-UniRule"/>
</dbReference>
<comment type="cofactor">
    <cofactor evidence="16">
        <name>pyruvate</name>
        <dbReference type="ChEBI" id="CHEBI:15361"/>
    </cofactor>
    <text evidence="16">Binds 1 pyruvoyl group covalently per subunit.</text>
</comment>
<comment type="PTM">
    <text evidence="16">Is synthesized initially as an inactive proenzyme. Formation of the active enzyme involves a self-maturation process in which the active site pyruvoyl group is generated from an internal serine residue via an autocatalytic post-translational modification. Two non-identical subunits are generated from the proenzyme in this reaction, and the pyruvate is formed at the N-terminus of the alpha chain, which is derived from the carboxyl end of the proenzyme. The autoendoproteolytic cleavage occurs by a canonical serine protease mechanism, in which the side chain hydroxyl group of the serine supplies its oxygen atom to form the C-terminus of the beta chain, while the remainder of the serine residue undergoes an oxidative deamination to produce ammonia and the pyruvoyl prosthetic group on the alpha chain. During this reaction, the Ser that is part of the protease active site of the proenzyme becomes the pyruvoyl prosthetic group, which constitutes an essential element of the active site of the mature decarboxylase.</text>
</comment>
<dbReference type="EC" id="4.1.1.65" evidence="16"/>
<keyword evidence="5 16" id="KW-0812">Transmembrane</keyword>
<dbReference type="InterPro" id="IPR003817">
    <property type="entry name" value="PS_Dcarbxylase"/>
</dbReference>
<comment type="function">
    <text evidence="15">Catalyzes the formation of phosphatidylethanolamine (PtdEtn) from phosphatidylserine (PtdSer). Plays a central role in phospholipid metabolism and in the interorganelle trafficking of phosphatidylserine. May be involved in lipid droplet biogenesis at the endoplasmic reticulum membrane.</text>
</comment>
<keyword evidence="6 16" id="KW-0210">Decarboxylase</keyword>
<evidence type="ECO:0000256" key="15">
    <source>
        <dbReference type="ARBA" id="ARBA00045136"/>
    </source>
</evidence>
<dbReference type="PANTHER" id="PTHR10067:SF6">
    <property type="entry name" value="PHOSPHATIDYLSERINE DECARBOXYLASE PROENZYME, MITOCHONDRIAL"/>
    <property type="match status" value="1"/>
</dbReference>
<dbReference type="InterPro" id="IPR033661">
    <property type="entry name" value="PSD_type1_euk"/>
</dbReference>
<keyword evidence="4" id="KW-0551">Lipid droplet</keyword>
<evidence type="ECO:0000256" key="1">
    <source>
        <dbReference type="ARBA" id="ARBA00004502"/>
    </source>
</evidence>
<dbReference type="Pfam" id="PF02666">
    <property type="entry name" value="PS_Dcarbxylase"/>
    <property type="match status" value="1"/>
</dbReference>
<keyword evidence="12 16" id="KW-1208">Phospholipid metabolism</keyword>
<keyword evidence="16" id="KW-0999">Mitochondrion inner membrane</keyword>
<protein>
    <recommendedName>
        <fullName evidence="16">Phosphatidylserine decarboxylase proenzyme, mitochondrial</fullName>
        <ecNumber evidence="16">4.1.1.65</ecNumber>
    </recommendedName>
    <component>
        <recommendedName>
            <fullName evidence="16">Phosphatidylserine decarboxylase beta chain</fullName>
        </recommendedName>
    </component>
    <component>
        <recommendedName>
            <fullName evidence="16">Phosphatidylserine decarboxylase alpha chain</fullName>
        </recommendedName>
    </component>
</protein>
<comment type="catalytic activity">
    <reaction evidence="16">
        <text>a 1,2-diacyl-sn-glycero-3-phospho-L-serine + H(+) = a 1,2-diacyl-sn-glycero-3-phosphoethanolamine + CO2</text>
        <dbReference type="Rhea" id="RHEA:20828"/>
        <dbReference type="ChEBI" id="CHEBI:15378"/>
        <dbReference type="ChEBI" id="CHEBI:16526"/>
        <dbReference type="ChEBI" id="CHEBI:57262"/>
        <dbReference type="ChEBI" id="CHEBI:64612"/>
        <dbReference type="EC" id="4.1.1.65"/>
    </reaction>
</comment>
<dbReference type="UniPathway" id="UPA00558"/>
<dbReference type="InterPro" id="IPR033177">
    <property type="entry name" value="PSD-B"/>
</dbReference>